<dbReference type="AlphaFoldDB" id="A0A9P5CKG5"/>
<feature type="domain" description="C2H2-type" evidence="2">
    <location>
        <begin position="665"/>
        <end position="696"/>
    </location>
</feature>
<dbReference type="OrthoDB" id="5388486at2759"/>
<reference evidence="3" key="1">
    <citation type="journal article" date="2020" name="Phytopathology">
        <title>Genome sequence of the chestnut blight fungus Cryphonectria parasitica EP155: A fundamental resource for an archetypical invasive plant pathogen.</title>
        <authorList>
            <person name="Crouch J.A."/>
            <person name="Dawe A."/>
            <person name="Aerts A."/>
            <person name="Barry K."/>
            <person name="Churchill A.C.L."/>
            <person name="Grimwood J."/>
            <person name="Hillman B."/>
            <person name="Milgroom M.G."/>
            <person name="Pangilinan J."/>
            <person name="Smith M."/>
            <person name="Salamov A."/>
            <person name="Schmutz J."/>
            <person name="Yadav J."/>
            <person name="Grigoriev I.V."/>
            <person name="Nuss D."/>
        </authorList>
    </citation>
    <scope>NUCLEOTIDE SEQUENCE</scope>
    <source>
        <strain evidence="3">EP155</strain>
    </source>
</reference>
<proteinExistence type="predicted"/>
<name>A0A9P5CKG5_CRYP1</name>
<organism evidence="3 4">
    <name type="scientific">Cryphonectria parasitica (strain ATCC 38755 / EP155)</name>
    <dbReference type="NCBI Taxonomy" id="660469"/>
    <lineage>
        <taxon>Eukaryota</taxon>
        <taxon>Fungi</taxon>
        <taxon>Dikarya</taxon>
        <taxon>Ascomycota</taxon>
        <taxon>Pezizomycotina</taxon>
        <taxon>Sordariomycetes</taxon>
        <taxon>Sordariomycetidae</taxon>
        <taxon>Diaporthales</taxon>
        <taxon>Cryphonectriaceae</taxon>
        <taxon>Cryphonectria-Endothia species complex</taxon>
        <taxon>Cryphonectria</taxon>
    </lineage>
</organism>
<feature type="compositionally biased region" description="Basic and acidic residues" evidence="1">
    <location>
        <begin position="530"/>
        <end position="542"/>
    </location>
</feature>
<feature type="region of interest" description="Disordered" evidence="1">
    <location>
        <begin position="820"/>
        <end position="885"/>
    </location>
</feature>
<feature type="domain" description="C2H2-type" evidence="2">
    <location>
        <begin position="632"/>
        <end position="659"/>
    </location>
</feature>
<dbReference type="InterPro" id="IPR039970">
    <property type="entry name" value="TF_Grauzone"/>
</dbReference>
<dbReference type="EMBL" id="MU032352">
    <property type="protein sequence ID" value="KAF3760745.1"/>
    <property type="molecule type" value="Genomic_DNA"/>
</dbReference>
<feature type="region of interest" description="Disordered" evidence="1">
    <location>
        <begin position="325"/>
        <end position="345"/>
    </location>
</feature>
<dbReference type="RefSeq" id="XP_040771724.1">
    <property type="nucleotide sequence ID" value="XM_040917961.1"/>
</dbReference>
<evidence type="ECO:0000313" key="4">
    <source>
        <dbReference type="Proteomes" id="UP000803844"/>
    </source>
</evidence>
<sequence length="885" mass="97837">MDPPNKRRRLAPKVAELPPPHSAPQAAPPTTASPVSAAAAAASMPTPTVTPQQAQFAAEQVQPSPPERHEFESFARHLQDAAMHIYGKMQRRPPYKNASVLLLRWDEDTAMEREVLNLEKVFRERYNYHTDKWAIPTCPNPSIKLSVQMASFIEHARSDHLLIIYYAGHSYVGPDKQVYWASNNTREDACRLKWGGVRCLFEDAQSDILLLLDTCAVHDSPHAGSHGTKQAIAAYSPGQPTPDYPLQSFTSYLATALHNLSSLGRPYTVQRLYDEILRVRQRDVPSRSVNGGRARSQAPAEKTPVLFTLTPGKVEHIALYPFKQKGGSSAEDPHHTNGHSSQGLPFVTNAPVPDLTFDEARVLVCTTFVGDASSDMAFYNQWLQHPPALASKITMEGMFLGPPTMLLVSMPITVWNVVQHDKVCCFLGYINSHNMIDLYKGLVQSSPQPRALSSATALPVHERAVDDGRVHVETRNGGQVSKRRHDSMSSHTSMYPLPAQPVRHVAPARNPLPNSAPVPPTITMGPATRNDVDSAEMKEAAEQLKALSHVRQASDGAVSAGGRSEARSGRSPSSNDANDLMDGYVGAGTPARKPLAKGQPKYDTQCSMCTHAPFKDSSSLRKHIAAAHTRPFPCAFSFAGCMSTFGSKNEWKRHISSQHLCLQYYRCSQCPSSAAEGKGNEFNRKDLFTQHLRRMHAPFAIKKALTKGDSKLESEWGSHVREMHVSCLVTRREPPEHVACPTPDCMKEFEGHTAWDEWTEHVGRHMEKGDGLKIGVDNLLAKWALAEGIIEQTDNGEYKFATQEDTNTFSIRRDSVANTSLVSDRTKSSPRVEESSSEDSRSEADENRNSERDQKTKVEVEVDDPDSIVVATSTPTVHDRMDTDD</sequence>
<dbReference type="InterPro" id="IPR013087">
    <property type="entry name" value="Znf_C2H2_type"/>
</dbReference>
<feature type="region of interest" description="Disordered" evidence="1">
    <location>
        <begin position="470"/>
        <end position="599"/>
    </location>
</feature>
<feature type="compositionally biased region" description="Basic residues" evidence="1">
    <location>
        <begin position="1"/>
        <end position="11"/>
    </location>
</feature>
<dbReference type="Gene3D" id="3.30.160.60">
    <property type="entry name" value="Classic Zinc Finger"/>
    <property type="match status" value="1"/>
</dbReference>
<dbReference type="Proteomes" id="UP000803844">
    <property type="component" value="Unassembled WGS sequence"/>
</dbReference>
<comment type="caution">
    <text evidence="3">The sequence shown here is derived from an EMBL/GenBank/DDBJ whole genome shotgun (WGS) entry which is preliminary data.</text>
</comment>
<dbReference type="GO" id="GO:0003700">
    <property type="term" value="F:DNA-binding transcription factor activity"/>
    <property type="evidence" value="ECO:0007669"/>
    <property type="project" value="InterPro"/>
</dbReference>
<dbReference type="GeneID" id="63835090"/>
<dbReference type="SMART" id="SM00355">
    <property type="entry name" value="ZnF_C2H2"/>
    <property type="match status" value="4"/>
</dbReference>
<evidence type="ECO:0000313" key="3">
    <source>
        <dbReference type="EMBL" id="KAF3760745.1"/>
    </source>
</evidence>
<dbReference type="PANTHER" id="PTHR23225:SF2">
    <property type="entry name" value="AT09679P-RELATED"/>
    <property type="match status" value="1"/>
</dbReference>
<feature type="compositionally biased region" description="Low complexity" evidence="1">
    <location>
        <begin position="23"/>
        <end position="51"/>
    </location>
</feature>
<feature type="domain" description="C2H2-type" evidence="2">
    <location>
        <begin position="738"/>
        <end position="765"/>
    </location>
</feature>
<feature type="compositionally biased region" description="Basic and acidic residues" evidence="1">
    <location>
        <begin position="824"/>
        <end position="860"/>
    </location>
</feature>
<feature type="domain" description="C2H2-type" evidence="2">
    <location>
        <begin position="604"/>
        <end position="628"/>
    </location>
</feature>
<feature type="region of interest" description="Disordered" evidence="1">
    <location>
        <begin position="1"/>
        <end position="69"/>
    </location>
</feature>
<dbReference type="PANTHER" id="PTHR23225">
    <property type="entry name" value="ZINC FINGER PROTEIN"/>
    <property type="match status" value="1"/>
</dbReference>
<protein>
    <recommendedName>
        <fullName evidence="2">C2H2-type domain-containing protein</fullName>
    </recommendedName>
</protein>
<accession>A0A9P5CKG5</accession>
<gene>
    <name evidence="3" type="ORF">M406DRAFT_268730</name>
</gene>
<evidence type="ECO:0000259" key="2">
    <source>
        <dbReference type="SMART" id="SM00355"/>
    </source>
</evidence>
<keyword evidence="4" id="KW-1185">Reference proteome</keyword>
<evidence type="ECO:0000256" key="1">
    <source>
        <dbReference type="SAM" id="MobiDB-lite"/>
    </source>
</evidence>